<reference evidence="2 3" key="1">
    <citation type="journal article" date="2024" name="G3 (Bethesda)">
        <title>Genome assembly of Hibiscus sabdariffa L. provides insights into metabolisms of medicinal natural products.</title>
        <authorList>
            <person name="Kim T."/>
        </authorList>
    </citation>
    <scope>NUCLEOTIDE SEQUENCE [LARGE SCALE GENOMIC DNA]</scope>
    <source>
        <strain evidence="2">TK-2024</strain>
        <tissue evidence="2">Old leaves</tissue>
    </source>
</reference>
<dbReference type="Pfam" id="PF13456">
    <property type="entry name" value="RVT_3"/>
    <property type="match status" value="1"/>
</dbReference>
<gene>
    <name evidence="2" type="ORF">V6N12_014260</name>
</gene>
<sequence>MSRSFHWLGLEPEWVCLNVDATILASMSFGLVVGLLRDHTCFWLSGFRKAIGVLQPLQAELWALLIGLRFAWDQCFFFFFQIHYNCVEAVKLIQADNASTSPISMVRAIVALHQKGCAINITCIS</sequence>
<organism evidence="2 3">
    <name type="scientific">Hibiscus sabdariffa</name>
    <name type="common">roselle</name>
    <dbReference type="NCBI Taxonomy" id="183260"/>
    <lineage>
        <taxon>Eukaryota</taxon>
        <taxon>Viridiplantae</taxon>
        <taxon>Streptophyta</taxon>
        <taxon>Embryophyta</taxon>
        <taxon>Tracheophyta</taxon>
        <taxon>Spermatophyta</taxon>
        <taxon>Magnoliopsida</taxon>
        <taxon>eudicotyledons</taxon>
        <taxon>Gunneridae</taxon>
        <taxon>Pentapetalae</taxon>
        <taxon>rosids</taxon>
        <taxon>malvids</taxon>
        <taxon>Malvales</taxon>
        <taxon>Malvaceae</taxon>
        <taxon>Malvoideae</taxon>
        <taxon>Hibiscus</taxon>
    </lineage>
</organism>
<name>A0ABR2DJM6_9ROSI</name>
<evidence type="ECO:0000259" key="1">
    <source>
        <dbReference type="Pfam" id="PF13456"/>
    </source>
</evidence>
<evidence type="ECO:0000313" key="2">
    <source>
        <dbReference type="EMBL" id="KAK8541633.1"/>
    </source>
</evidence>
<dbReference type="InterPro" id="IPR002156">
    <property type="entry name" value="RNaseH_domain"/>
</dbReference>
<evidence type="ECO:0000313" key="3">
    <source>
        <dbReference type="Proteomes" id="UP001472677"/>
    </source>
</evidence>
<dbReference type="EMBL" id="JBBPBM010000024">
    <property type="protein sequence ID" value="KAK8541633.1"/>
    <property type="molecule type" value="Genomic_DNA"/>
</dbReference>
<comment type="caution">
    <text evidence="2">The sequence shown here is derived from an EMBL/GenBank/DDBJ whole genome shotgun (WGS) entry which is preliminary data.</text>
</comment>
<dbReference type="Proteomes" id="UP001472677">
    <property type="component" value="Unassembled WGS sequence"/>
</dbReference>
<feature type="domain" description="RNase H type-1" evidence="1">
    <location>
        <begin position="18"/>
        <end position="98"/>
    </location>
</feature>
<keyword evidence="3" id="KW-1185">Reference proteome</keyword>
<dbReference type="PANTHER" id="PTHR47723:SF19">
    <property type="entry name" value="POLYNUCLEOTIDYL TRANSFERASE, RIBONUCLEASE H-LIKE SUPERFAMILY PROTEIN"/>
    <property type="match status" value="1"/>
</dbReference>
<accession>A0ABR2DJM6</accession>
<dbReference type="PANTHER" id="PTHR47723">
    <property type="entry name" value="OS05G0353850 PROTEIN"/>
    <property type="match status" value="1"/>
</dbReference>
<dbReference type="InterPro" id="IPR053151">
    <property type="entry name" value="RNase_H-like"/>
</dbReference>
<protein>
    <recommendedName>
        <fullName evidence="1">RNase H type-1 domain-containing protein</fullName>
    </recommendedName>
</protein>
<proteinExistence type="predicted"/>